<dbReference type="SUPFAM" id="SSF110849">
    <property type="entry name" value="ParB/Sulfiredoxin"/>
    <property type="match status" value="1"/>
</dbReference>
<accession>A0A2W1J8T7</accession>
<organism evidence="3 4">
    <name type="scientific">Acaryochloris thomasi RCC1774</name>
    <dbReference type="NCBI Taxonomy" id="1764569"/>
    <lineage>
        <taxon>Bacteria</taxon>
        <taxon>Bacillati</taxon>
        <taxon>Cyanobacteriota</taxon>
        <taxon>Cyanophyceae</taxon>
        <taxon>Acaryochloridales</taxon>
        <taxon>Acaryochloridaceae</taxon>
        <taxon>Acaryochloris</taxon>
        <taxon>Acaryochloris thomasi</taxon>
    </lineage>
</organism>
<evidence type="ECO:0000313" key="3">
    <source>
        <dbReference type="EMBL" id="PZD70763.1"/>
    </source>
</evidence>
<reference evidence="3 4" key="1">
    <citation type="journal article" date="2018" name="Sci. Rep.">
        <title>A novel species of the marine cyanobacterium Acaryochloris with a unique pigment content and lifestyle.</title>
        <authorList>
            <person name="Partensky F."/>
            <person name="Six C."/>
            <person name="Ratin M."/>
            <person name="Garczarek L."/>
            <person name="Vaulot D."/>
            <person name="Probert I."/>
            <person name="Calteau A."/>
            <person name="Gourvil P."/>
            <person name="Marie D."/>
            <person name="Grebert T."/>
            <person name="Bouchier C."/>
            <person name="Le Panse S."/>
            <person name="Gachenot M."/>
            <person name="Rodriguez F."/>
            <person name="Garrido J.L."/>
        </authorList>
    </citation>
    <scope>NUCLEOTIDE SEQUENCE [LARGE SCALE GENOMIC DNA]</scope>
    <source>
        <strain evidence="3 4">RCC1774</strain>
    </source>
</reference>
<keyword evidence="4" id="KW-1185">Reference proteome</keyword>
<dbReference type="EMBL" id="PQWO01000028">
    <property type="protein sequence ID" value="PZD70763.1"/>
    <property type="molecule type" value="Genomic_DNA"/>
</dbReference>
<feature type="region of interest" description="Disordered" evidence="1">
    <location>
        <begin position="189"/>
        <end position="255"/>
    </location>
</feature>
<gene>
    <name evidence="3" type="ORF">C1752_09141</name>
</gene>
<dbReference type="Proteomes" id="UP000248857">
    <property type="component" value="Unassembled WGS sequence"/>
</dbReference>
<proteinExistence type="predicted"/>
<dbReference type="CDD" id="cd16387">
    <property type="entry name" value="ParB_N_Srx"/>
    <property type="match status" value="1"/>
</dbReference>
<evidence type="ECO:0000256" key="1">
    <source>
        <dbReference type="SAM" id="MobiDB-lite"/>
    </source>
</evidence>
<feature type="domain" description="ParB-like N-terminal" evidence="2">
    <location>
        <begin position="55"/>
        <end position="140"/>
    </location>
</feature>
<evidence type="ECO:0000259" key="2">
    <source>
        <dbReference type="Pfam" id="PF02195"/>
    </source>
</evidence>
<dbReference type="AlphaFoldDB" id="A0A2W1J8T7"/>
<protein>
    <recommendedName>
        <fullName evidence="2">ParB-like N-terminal domain-containing protein</fullName>
    </recommendedName>
</protein>
<name>A0A2W1J8T7_9CYAN</name>
<dbReference type="InterPro" id="IPR003115">
    <property type="entry name" value="ParB_N"/>
</dbReference>
<evidence type="ECO:0000313" key="4">
    <source>
        <dbReference type="Proteomes" id="UP000248857"/>
    </source>
</evidence>
<dbReference type="Pfam" id="PF02195">
    <property type="entry name" value="ParB_N"/>
    <property type="match status" value="1"/>
</dbReference>
<feature type="compositionally biased region" description="Polar residues" evidence="1">
    <location>
        <begin position="225"/>
        <end position="237"/>
    </location>
</feature>
<dbReference type="InterPro" id="IPR036086">
    <property type="entry name" value="ParB/Sulfiredoxin_sf"/>
</dbReference>
<sequence length="397" mass="44654">MTLIGLYKEMYLLRLPDIFLYIFGWPYPRASMSAIQSHPKSRRLEAGTDVSTVQVDWIRIQSIRRDGGTQSRACLDPETLETYRRSLNEGEQFPPVTLFYDGESYWLADGFHRVKAHEVAERKEIAAEVKAGTRRDAILYSAGANATHGLRRSNADKRRVVETLLDDPEWRQWSDREIAARCHVSHPFVGQLRQERQGRKGEPAAPDVSEPSPRLAQRGGKTYTVDVSNIGGSLSSRTRNRHQKPSPAAPLVSVEPPTVKKGETWLLGRRHRLFCGNQSSRKLQALLPAEITLLLLFPSTSEEWLPSLPLEAQSVLAFYSQHLGEIHLETLRNIIYNSLSGTTDAEDTVVMLNLPDPSSFLLIEEMDCSSFCAEPDPSRCREALAAWAVTGQPIHKL</sequence>
<feature type="compositionally biased region" description="Basic and acidic residues" evidence="1">
    <location>
        <begin position="193"/>
        <end position="202"/>
    </location>
</feature>
<comment type="caution">
    <text evidence="3">The sequence shown here is derived from an EMBL/GenBank/DDBJ whole genome shotgun (WGS) entry which is preliminary data.</text>
</comment>